<name>A0A5M9JK83_MONFR</name>
<accession>A0A5M9JK83</accession>
<dbReference type="EMBL" id="VICG01000008">
    <property type="protein sequence ID" value="KAA8569691.1"/>
    <property type="molecule type" value="Genomic_DNA"/>
</dbReference>
<evidence type="ECO:0000313" key="2">
    <source>
        <dbReference type="Proteomes" id="UP000322873"/>
    </source>
</evidence>
<comment type="caution">
    <text evidence="1">The sequence shown here is derived from an EMBL/GenBank/DDBJ whole genome shotgun (WGS) entry which is preliminary data.</text>
</comment>
<organism evidence="1 2">
    <name type="scientific">Monilinia fructicola</name>
    <name type="common">Brown rot fungus</name>
    <name type="synonym">Ciboria fructicola</name>
    <dbReference type="NCBI Taxonomy" id="38448"/>
    <lineage>
        <taxon>Eukaryota</taxon>
        <taxon>Fungi</taxon>
        <taxon>Dikarya</taxon>
        <taxon>Ascomycota</taxon>
        <taxon>Pezizomycotina</taxon>
        <taxon>Leotiomycetes</taxon>
        <taxon>Helotiales</taxon>
        <taxon>Sclerotiniaceae</taxon>
        <taxon>Monilinia</taxon>
    </lineage>
</organism>
<keyword evidence="2" id="KW-1185">Reference proteome</keyword>
<gene>
    <name evidence="1" type="ORF">EYC84_001284</name>
</gene>
<protein>
    <submittedName>
        <fullName evidence="1">Uncharacterized protein</fullName>
    </submittedName>
</protein>
<dbReference type="AlphaFoldDB" id="A0A5M9JK83"/>
<proteinExistence type="predicted"/>
<sequence>MIYSIILPSTINKSLPFPFLILPLCHSYNHRYRFDYKNLWPSIHDSFSVIKSNASSKIKASEAKIKNKINSSKPLPFHSKGKTPLQSVFVSSKDLMTPQIDFSLLTPFHLQRMMRKINSATHPQSQTPTMSQNLPMARVHVCVYVCSPIKADHRPPTRQTHGSYTGICMCVVIMQGGKYVQRREGNKEDHTGNFCWCIEQYIIRSPKRSLGTCRTPNFYEIRYGLDMGQNMLQIPERSHAGENTSEIV</sequence>
<evidence type="ECO:0000313" key="1">
    <source>
        <dbReference type="EMBL" id="KAA8569691.1"/>
    </source>
</evidence>
<dbReference type="Proteomes" id="UP000322873">
    <property type="component" value="Unassembled WGS sequence"/>
</dbReference>
<reference evidence="1 2" key="1">
    <citation type="submission" date="2019-06" db="EMBL/GenBank/DDBJ databases">
        <title>Genome Sequence of the Brown Rot Fungal Pathogen Monilinia fructicola.</title>
        <authorList>
            <person name="De Miccolis Angelini R.M."/>
            <person name="Landi L."/>
            <person name="Abate D."/>
            <person name="Pollastro S."/>
            <person name="Romanazzi G."/>
            <person name="Faretra F."/>
        </authorList>
    </citation>
    <scope>NUCLEOTIDE SEQUENCE [LARGE SCALE GENOMIC DNA]</scope>
    <source>
        <strain evidence="1 2">Mfrc123</strain>
    </source>
</reference>